<dbReference type="Proteomes" id="UP000605848">
    <property type="component" value="Unassembled WGS sequence"/>
</dbReference>
<dbReference type="InterPro" id="IPR001173">
    <property type="entry name" value="Glyco_trans_2-like"/>
</dbReference>
<proteinExistence type="predicted"/>
<dbReference type="CDD" id="cd00761">
    <property type="entry name" value="Glyco_tranf_GTA_type"/>
    <property type="match status" value="1"/>
</dbReference>
<evidence type="ECO:0000313" key="3">
    <source>
        <dbReference type="Proteomes" id="UP000605848"/>
    </source>
</evidence>
<dbReference type="InterPro" id="IPR050834">
    <property type="entry name" value="Glycosyltransf_2"/>
</dbReference>
<comment type="caution">
    <text evidence="2">The sequence shown here is derived from an EMBL/GenBank/DDBJ whole genome shotgun (WGS) entry which is preliminary data.</text>
</comment>
<dbReference type="SUPFAM" id="SSF53448">
    <property type="entry name" value="Nucleotide-diphospho-sugar transferases"/>
    <property type="match status" value="1"/>
</dbReference>
<dbReference type="RefSeq" id="WP_202063617.1">
    <property type="nucleotide sequence ID" value="NZ_JAEQMY010000050.1"/>
</dbReference>
<dbReference type="PANTHER" id="PTHR43685">
    <property type="entry name" value="GLYCOSYLTRANSFERASE"/>
    <property type="match status" value="1"/>
</dbReference>
<feature type="domain" description="Glycosyltransferase 2-like" evidence="1">
    <location>
        <begin position="21"/>
        <end position="125"/>
    </location>
</feature>
<protein>
    <submittedName>
        <fullName evidence="2">Glycosyltransferase family 2 protein</fullName>
    </submittedName>
</protein>
<keyword evidence="3" id="KW-1185">Reference proteome</keyword>
<dbReference type="AlphaFoldDB" id="A0A937CZK2"/>
<dbReference type="EMBL" id="JAEQMY010000050">
    <property type="protein sequence ID" value="MBL0406754.1"/>
    <property type="molecule type" value="Genomic_DNA"/>
</dbReference>
<dbReference type="PANTHER" id="PTHR43685:SF2">
    <property type="entry name" value="GLYCOSYLTRANSFERASE 2-LIKE DOMAIN-CONTAINING PROTEIN"/>
    <property type="match status" value="1"/>
</dbReference>
<dbReference type="Gene3D" id="3.90.550.10">
    <property type="entry name" value="Spore Coat Polysaccharide Biosynthesis Protein SpsA, Chain A"/>
    <property type="match status" value="1"/>
</dbReference>
<reference evidence="2" key="1">
    <citation type="submission" date="2021-01" db="EMBL/GenBank/DDBJ databases">
        <title>Microvirga sp.</title>
        <authorList>
            <person name="Kim M.K."/>
        </authorList>
    </citation>
    <scope>NUCLEOTIDE SEQUENCE</scope>
    <source>
        <strain evidence="2">5420S-16</strain>
    </source>
</reference>
<evidence type="ECO:0000313" key="2">
    <source>
        <dbReference type="EMBL" id="MBL0406754.1"/>
    </source>
</evidence>
<sequence>MSDPAPAGLRRESRTLLPTVSVIIPAYNAGSTVERAIRSVLCQSRADLEVIVVDDGSTDATPKIVREIAAQDNRVRLIQNPINLGVAASRNRALDAATGIWIALLDADDVWLPERLEQLLKRGAAYDIVSDDLLIVRSTEMHQPGLPRWRFLPFVGLKVMNGHQLAVEEFIKYDLAFLKPLTKRAFINENCLRYDEDQRVAEDFYFYLKCLVAGARWLLLQEAHYVYIRGSDSLSRDMAQMAEEHIRRSDKLLRTINPSQREIYRLLSLFNRQWRATAALEAVRKRLRERDLSGLGHLLVEQPSFVGLISWKVSRHLLYRRLLAPLTAARNKVNGERHPLSVH</sequence>
<dbReference type="InterPro" id="IPR029044">
    <property type="entry name" value="Nucleotide-diphossugar_trans"/>
</dbReference>
<accession>A0A937CZK2</accession>
<gene>
    <name evidence="2" type="ORF">JKG68_22655</name>
</gene>
<organism evidence="2 3">
    <name type="scientific">Microvirga aerilata</name>
    <dbReference type="NCBI Taxonomy" id="670292"/>
    <lineage>
        <taxon>Bacteria</taxon>
        <taxon>Pseudomonadati</taxon>
        <taxon>Pseudomonadota</taxon>
        <taxon>Alphaproteobacteria</taxon>
        <taxon>Hyphomicrobiales</taxon>
        <taxon>Methylobacteriaceae</taxon>
        <taxon>Microvirga</taxon>
    </lineage>
</organism>
<dbReference type="Pfam" id="PF00535">
    <property type="entry name" value="Glycos_transf_2"/>
    <property type="match status" value="1"/>
</dbReference>
<evidence type="ECO:0000259" key="1">
    <source>
        <dbReference type="Pfam" id="PF00535"/>
    </source>
</evidence>
<name>A0A937CZK2_9HYPH</name>